<dbReference type="OrthoDB" id="8419705at2"/>
<dbReference type="EMBL" id="NPEV01000004">
    <property type="protein sequence ID" value="RAI29285.1"/>
    <property type="molecule type" value="Genomic_DNA"/>
</dbReference>
<protein>
    <submittedName>
        <fullName evidence="1">Uncharacterized protein</fullName>
    </submittedName>
</protein>
<dbReference type="Proteomes" id="UP000249299">
    <property type="component" value="Unassembled WGS sequence"/>
</dbReference>
<proteinExistence type="predicted"/>
<reference evidence="1 2" key="1">
    <citation type="submission" date="2017-07" db="EMBL/GenBank/DDBJ databases">
        <title>Draft Genome Sequences of Select Purple Nonsulfur Bacteria.</title>
        <authorList>
            <person name="Lasarre B."/>
            <person name="Mckinlay J.B."/>
        </authorList>
    </citation>
    <scope>NUCLEOTIDE SEQUENCE [LARGE SCALE GENOMIC DNA]</scope>
    <source>
        <strain evidence="1 2">DSM 11290</strain>
    </source>
</reference>
<dbReference type="AlphaFoldDB" id="A0A327JUM0"/>
<gene>
    <name evidence="1" type="ORF">CH339_03085</name>
</gene>
<dbReference type="RefSeq" id="WP_111432819.1">
    <property type="nucleotide sequence ID" value="NZ_JACIGG010000007.1"/>
</dbReference>
<name>A0A327JUM0_9HYPH</name>
<evidence type="ECO:0000313" key="2">
    <source>
        <dbReference type="Proteomes" id="UP000249299"/>
    </source>
</evidence>
<organism evidence="1 2">
    <name type="scientific">Rhodobium orientis</name>
    <dbReference type="NCBI Taxonomy" id="34017"/>
    <lineage>
        <taxon>Bacteria</taxon>
        <taxon>Pseudomonadati</taxon>
        <taxon>Pseudomonadota</taxon>
        <taxon>Alphaproteobacteria</taxon>
        <taxon>Hyphomicrobiales</taxon>
        <taxon>Rhodobiaceae</taxon>
        <taxon>Rhodobium</taxon>
    </lineage>
</organism>
<sequence length="182" mass="20050">MADAETITHGNLVYRIIPLDTTLAVAEELRTSGKKWHSHVLSPGCLHNPKPEQYGLVIEDDSEDITYLAHSVGFPEEDKVLVKILHGDDILDASKSGGDSAAVAASTLLPKVREIDASGAAWHHHMHFPTCSFNPHRGKWAISVEDGKGGVFSETYDEEPVDVLREIEVIYFRHLDAKTKDG</sequence>
<keyword evidence="2" id="KW-1185">Reference proteome</keyword>
<comment type="caution">
    <text evidence="1">The sequence shown here is derived from an EMBL/GenBank/DDBJ whole genome shotgun (WGS) entry which is preliminary data.</text>
</comment>
<accession>A0A327JUM0</accession>
<evidence type="ECO:0000313" key="1">
    <source>
        <dbReference type="EMBL" id="RAI29285.1"/>
    </source>
</evidence>